<gene>
    <name evidence="4" type="ORF">LF65_03309</name>
</gene>
<dbReference type="SUPFAM" id="SSF53850">
    <property type="entry name" value="Periplasmic binding protein-like II"/>
    <property type="match status" value="1"/>
</dbReference>
<dbReference type="OrthoDB" id="8613538at2"/>
<accession>A0A0B5QPD6</accession>
<dbReference type="SMART" id="SM00062">
    <property type="entry name" value="PBPb"/>
    <property type="match status" value="1"/>
</dbReference>
<feature type="domain" description="Solute-binding protein family 3/N-terminal" evidence="3">
    <location>
        <begin position="40"/>
        <end position="272"/>
    </location>
</feature>
<dbReference type="Proteomes" id="UP000031866">
    <property type="component" value="Chromosome"/>
</dbReference>
<name>A0A0B5QPD6_CLOBE</name>
<dbReference type="Gene3D" id="3.40.190.10">
    <property type="entry name" value="Periplasmic binding protein-like II"/>
    <property type="match status" value="2"/>
</dbReference>
<dbReference type="Pfam" id="PF00497">
    <property type="entry name" value="SBP_bac_3"/>
    <property type="match status" value="1"/>
</dbReference>
<organism evidence="4 5">
    <name type="scientific">Clostridium beijerinckii</name>
    <name type="common">Clostridium MP</name>
    <dbReference type="NCBI Taxonomy" id="1520"/>
    <lineage>
        <taxon>Bacteria</taxon>
        <taxon>Bacillati</taxon>
        <taxon>Bacillota</taxon>
        <taxon>Clostridia</taxon>
        <taxon>Eubacteriales</taxon>
        <taxon>Clostridiaceae</taxon>
        <taxon>Clostridium</taxon>
    </lineage>
</organism>
<dbReference type="PANTHER" id="PTHR35936:SF19">
    <property type="entry name" value="AMINO-ACID-BINDING PROTEIN YXEM-RELATED"/>
    <property type="match status" value="1"/>
</dbReference>
<evidence type="ECO:0000256" key="1">
    <source>
        <dbReference type="ARBA" id="ARBA00022729"/>
    </source>
</evidence>
<dbReference type="KEGG" id="cbei:LF65_03309"/>
<protein>
    <recommendedName>
        <fullName evidence="3">Solute-binding protein family 3/N-terminal domain-containing protein</fullName>
    </recommendedName>
</protein>
<dbReference type="PROSITE" id="PS51257">
    <property type="entry name" value="PROKAR_LIPOPROTEIN"/>
    <property type="match status" value="1"/>
</dbReference>
<dbReference type="InterPro" id="IPR001638">
    <property type="entry name" value="Solute-binding_3/MltF_N"/>
</dbReference>
<feature type="chain" id="PRO_5002119722" description="Solute-binding protein family 3/N-terminal domain-containing protein" evidence="2">
    <location>
        <begin position="27"/>
        <end position="279"/>
    </location>
</feature>
<evidence type="ECO:0000313" key="5">
    <source>
        <dbReference type="Proteomes" id="UP000031866"/>
    </source>
</evidence>
<sequence>MKINSIIKKASAIVLLSALVAGTVGCSSTKKEATDSGVKKVVIGIRQDLYPTSYIDENGKPSGYDIEIAKKIDELLPDYEFEYEAVSQEALLTGLDTGKYVAAIAGFYSNPDREAKYLFPKEPIGGNIIGLAVRSEDSSIKNLDDLHNSGKKLEPIAPTSGMYGIVTDYNKQNPSKAFEIPTSEWTDAADLYKWIADGTYDAAVTSKNVFDDTAPKLGLNDKLVFNSFTAIKTWSLFNKDQIELAAAYDKALKELKDNGTVSDLSVKYFGEDVLPYIQK</sequence>
<dbReference type="PANTHER" id="PTHR35936">
    <property type="entry name" value="MEMBRANE-BOUND LYTIC MUREIN TRANSGLYCOSYLASE F"/>
    <property type="match status" value="1"/>
</dbReference>
<proteinExistence type="predicted"/>
<evidence type="ECO:0000313" key="4">
    <source>
        <dbReference type="EMBL" id="AJG99872.1"/>
    </source>
</evidence>
<evidence type="ECO:0000259" key="3">
    <source>
        <dbReference type="SMART" id="SM00062"/>
    </source>
</evidence>
<dbReference type="AlphaFoldDB" id="A0A0B5QPD6"/>
<dbReference type="STRING" id="1520.LF65_03309"/>
<keyword evidence="1 2" id="KW-0732">Signal</keyword>
<evidence type="ECO:0000256" key="2">
    <source>
        <dbReference type="SAM" id="SignalP"/>
    </source>
</evidence>
<dbReference type="EMBL" id="CP010086">
    <property type="protein sequence ID" value="AJG99872.1"/>
    <property type="molecule type" value="Genomic_DNA"/>
</dbReference>
<dbReference type="RefSeq" id="WP_051144903.1">
    <property type="nucleotide sequence ID" value="NZ_CP010086.2"/>
</dbReference>
<reference evidence="5" key="1">
    <citation type="submission" date="2014-12" db="EMBL/GenBank/DDBJ databases">
        <title>Genome sequence of Clostridium beijerinckii strain 59B.</title>
        <authorList>
            <person name="Little G.T."/>
            <person name="Minton N.P."/>
        </authorList>
    </citation>
    <scope>NUCLEOTIDE SEQUENCE [LARGE SCALE GENOMIC DNA]</scope>
    <source>
        <strain evidence="5">59B</strain>
    </source>
</reference>
<feature type="signal peptide" evidence="2">
    <location>
        <begin position="1"/>
        <end position="26"/>
    </location>
</feature>